<evidence type="ECO:0000313" key="3">
    <source>
        <dbReference type="Proteomes" id="UP000664521"/>
    </source>
</evidence>
<dbReference type="Proteomes" id="UP000664521">
    <property type="component" value="Unassembled WGS sequence"/>
</dbReference>
<evidence type="ECO:0000313" key="2">
    <source>
        <dbReference type="EMBL" id="CAF9909291.1"/>
    </source>
</evidence>
<comment type="caution">
    <text evidence="2">The sequence shown here is derived from an EMBL/GenBank/DDBJ whole genome shotgun (WGS) entry which is preliminary data.</text>
</comment>
<dbReference type="AlphaFoldDB" id="A0A8H3EUU3"/>
<proteinExistence type="predicted"/>
<keyword evidence="1" id="KW-0175">Coiled coil</keyword>
<reference evidence="2" key="1">
    <citation type="submission" date="2021-03" db="EMBL/GenBank/DDBJ databases">
        <authorList>
            <person name="Tagirdzhanova G."/>
        </authorList>
    </citation>
    <scope>NUCLEOTIDE SEQUENCE</scope>
</reference>
<evidence type="ECO:0000256" key="1">
    <source>
        <dbReference type="SAM" id="Coils"/>
    </source>
</evidence>
<name>A0A8H3EUU3_9LECA</name>
<sequence>MATHPASPRLDSEDGLDDLLAEAIWYDDYQRAFSDTLRAAVDTTGNEITRASRRLMAAKQVQRDAKVILQARKGHEADGNAIQKVLEGLNKAGNEVKELEALSSLLEKRLGWEIRLSNEVSGE</sequence>
<organism evidence="2 3">
    <name type="scientific">Heterodermia speciosa</name>
    <dbReference type="NCBI Taxonomy" id="116794"/>
    <lineage>
        <taxon>Eukaryota</taxon>
        <taxon>Fungi</taxon>
        <taxon>Dikarya</taxon>
        <taxon>Ascomycota</taxon>
        <taxon>Pezizomycotina</taxon>
        <taxon>Lecanoromycetes</taxon>
        <taxon>OSLEUM clade</taxon>
        <taxon>Lecanoromycetidae</taxon>
        <taxon>Caliciales</taxon>
        <taxon>Physciaceae</taxon>
        <taxon>Heterodermia</taxon>
    </lineage>
</organism>
<dbReference type="EMBL" id="CAJPDS010000007">
    <property type="protein sequence ID" value="CAF9909291.1"/>
    <property type="molecule type" value="Genomic_DNA"/>
</dbReference>
<gene>
    <name evidence="2" type="ORF">HETSPECPRED_008921</name>
</gene>
<feature type="coiled-coil region" evidence="1">
    <location>
        <begin position="82"/>
        <end position="109"/>
    </location>
</feature>
<keyword evidence="3" id="KW-1185">Reference proteome</keyword>
<protein>
    <submittedName>
        <fullName evidence="2">Uncharacterized protein</fullName>
    </submittedName>
</protein>
<accession>A0A8H3EUU3</accession>